<dbReference type="RefSeq" id="WP_029555677.1">
    <property type="nucleotide sequence ID" value="NZ_JBAFUR010000006.1"/>
</dbReference>
<evidence type="ECO:0000256" key="2">
    <source>
        <dbReference type="ARBA" id="ARBA00023015"/>
    </source>
</evidence>
<evidence type="ECO:0000313" key="6">
    <source>
        <dbReference type="EMBL" id="MFG1254401.1"/>
    </source>
</evidence>
<comment type="caution">
    <text evidence="6">The sequence shown here is derived from an EMBL/GenBank/DDBJ whole genome shotgun (WGS) entry which is preliminary data.</text>
</comment>
<dbReference type="CDD" id="cd08440">
    <property type="entry name" value="PBP2_LTTR_like_4"/>
    <property type="match status" value="1"/>
</dbReference>
<dbReference type="PRINTS" id="PR00039">
    <property type="entry name" value="HTHLYSR"/>
</dbReference>
<protein>
    <submittedName>
        <fullName evidence="6">LysR substrate-binding domain-containing protein</fullName>
    </submittedName>
</protein>
<keyword evidence="3" id="KW-0238">DNA-binding</keyword>
<keyword evidence="7" id="KW-1185">Reference proteome</keyword>
<dbReference type="InterPro" id="IPR000847">
    <property type="entry name" value="LysR_HTH_N"/>
</dbReference>
<proteinExistence type="inferred from homology"/>
<dbReference type="InterPro" id="IPR005119">
    <property type="entry name" value="LysR_subst-bd"/>
</dbReference>
<comment type="similarity">
    <text evidence="1">Belongs to the LysR transcriptional regulatory family.</text>
</comment>
<evidence type="ECO:0000313" key="7">
    <source>
        <dbReference type="Proteomes" id="UP001604043"/>
    </source>
</evidence>
<dbReference type="SUPFAM" id="SSF53850">
    <property type="entry name" value="Periplasmic binding protein-like II"/>
    <property type="match status" value="1"/>
</dbReference>
<dbReference type="SUPFAM" id="SSF46785">
    <property type="entry name" value="Winged helix' DNA-binding domain"/>
    <property type="match status" value="1"/>
</dbReference>
<keyword evidence="4" id="KW-0804">Transcription</keyword>
<gene>
    <name evidence="6" type="ORF">V5F30_19465</name>
</gene>
<dbReference type="PANTHER" id="PTHR30419">
    <property type="entry name" value="HTH-TYPE TRANSCRIPTIONAL REGULATOR YBHD"/>
    <property type="match status" value="1"/>
</dbReference>
<dbReference type="Pfam" id="PF00126">
    <property type="entry name" value="HTH_1"/>
    <property type="match status" value="1"/>
</dbReference>
<sequence length="305" mass="33086">MKIPIDGVQAFVHVAELGSFHRAAEHLFITQTALTRRIQRLEAFVGLRLLDRTTRSTTLSPMGKEFLPMARRIIDDLVDGLDRLRTSSRLGVGDVTVATLQSVAFRHLPSALRTYARAHPDNRVQVLERSGALVTEAVLQGHADFGIHIQQDPHPDLTEDMLMRDPFVLVCSRSHPVAKAKGMAWSDLKGIDLITLGGASGNRRSVEAQLAKAGLNTRGRFVVESTPSAIALARENVGAAILPAAMTKTLAAGLVEVPLVEPVVFRLIALVKRKNETLSPAASALYAVIRNELSHARTKTPAGRA</sequence>
<dbReference type="Gene3D" id="3.40.190.290">
    <property type="match status" value="1"/>
</dbReference>
<evidence type="ECO:0000256" key="3">
    <source>
        <dbReference type="ARBA" id="ARBA00023125"/>
    </source>
</evidence>
<organism evidence="6 7">
    <name type="scientific">Xanthobacter aminoxidans</name>
    <dbReference type="NCBI Taxonomy" id="186280"/>
    <lineage>
        <taxon>Bacteria</taxon>
        <taxon>Pseudomonadati</taxon>
        <taxon>Pseudomonadota</taxon>
        <taxon>Alphaproteobacteria</taxon>
        <taxon>Hyphomicrobiales</taxon>
        <taxon>Xanthobacteraceae</taxon>
        <taxon>Xanthobacter</taxon>
    </lineage>
</organism>
<dbReference type="Proteomes" id="UP001604043">
    <property type="component" value="Unassembled WGS sequence"/>
</dbReference>
<dbReference type="InterPro" id="IPR036388">
    <property type="entry name" value="WH-like_DNA-bd_sf"/>
</dbReference>
<dbReference type="PROSITE" id="PS50931">
    <property type="entry name" value="HTH_LYSR"/>
    <property type="match status" value="1"/>
</dbReference>
<accession>A0ABW6ZKN6</accession>
<evidence type="ECO:0000256" key="4">
    <source>
        <dbReference type="ARBA" id="ARBA00023163"/>
    </source>
</evidence>
<dbReference type="Pfam" id="PF03466">
    <property type="entry name" value="LysR_substrate"/>
    <property type="match status" value="1"/>
</dbReference>
<reference evidence="6 7" key="1">
    <citation type="submission" date="2024-02" db="EMBL/GenBank/DDBJ databases">
        <title>Expansion and revision of Xanthobacter and proposal of Roseixanthobacter gen. nov.</title>
        <authorList>
            <person name="Soltysiak M.P.M."/>
            <person name="Jalihal A."/>
            <person name="Ory A."/>
            <person name="Chrisophersen C."/>
            <person name="Lee A.D."/>
            <person name="Boulton J."/>
            <person name="Springer M."/>
        </authorList>
    </citation>
    <scope>NUCLEOTIDE SEQUENCE [LARGE SCALE GENOMIC DNA]</scope>
    <source>
        <strain evidence="6 7">CB5</strain>
    </source>
</reference>
<dbReference type="PANTHER" id="PTHR30419:SF30">
    <property type="entry name" value="LYSR FAMILY TRANSCRIPTIONAL REGULATOR"/>
    <property type="match status" value="1"/>
</dbReference>
<name>A0ABW6ZKN6_9HYPH</name>
<dbReference type="Gene3D" id="1.10.10.10">
    <property type="entry name" value="Winged helix-like DNA-binding domain superfamily/Winged helix DNA-binding domain"/>
    <property type="match status" value="1"/>
</dbReference>
<feature type="domain" description="HTH lysR-type" evidence="5">
    <location>
        <begin position="3"/>
        <end position="60"/>
    </location>
</feature>
<evidence type="ECO:0000259" key="5">
    <source>
        <dbReference type="PROSITE" id="PS50931"/>
    </source>
</evidence>
<dbReference type="InterPro" id="IPR050950">
    <property type="entry name" value="HTH-type_LysR_regulators"/>
</dbReference>
<keyword evidence="2" id="KW-0805">Transcription regulation</keyword>
<evidence type="ECO:0000256" key="1">
    <source>
        <dbReference type="ARBA" id="ARBA00009437"/>
    </source>
</evidence>
<dbReference type="InterPro" id="IPR036390">
    <property type="entry name" value="WH_DNA-bd_sf"/>
</dbReference>
<dbReference type="EMBL" id="JBAFUR010000006">
    <property type="protein sequence ID" value="MFG1254401.1"/>
    <property type="molecule type" value="Genomic_DNA"/>
</dbReference>